<dbReference type="PROSITE" id="PS01359">
    <property type="entry name" value="ZF_PHD_1"/>
    <property type="match status" value="1"/>
</dbReference>
<feature type="domain" description="SET" evidence="6">
    <location>
        <begin position="465"/>
        <end position="620"/>
    </location>
</feature>
<sequence length="1888" mass="199914">MAAPRNSALALASIMSPAPPSRGSQKRKADEAGMESYAGALSLDALSAAAAVAASTGSAPSNLHSDSGRKSAAMLGEASRSMHEASDAGPGYRPSQANFGAPPIAQGSAYFMDGNDEGHYEDDGGIIRCICGCDDDDGFTVQCDRCLVWQHCACLKMTPDSLPDEYLCEQCFPRPIDVEFARSLQQRRRQEEARKELQEQQLSTSVRRTSAAQPSAQSATPSIMSELGIATGSLSSAKDNRGRKSSQSEHVASEVDYFSTSMLSSSAAAASSSAKYGKRKTSTSVSKSSKKPPVPVPVAAPEPPPPPPVITPKEPRPREPDEDFLDAQERFEAWHIEYTPVPSNIYSDQHTKASLNAIINDIAAPPKLRAFEVGTGKVMAPLADPAEDELDPSEPMPRAFNELQTGNGVQGMSIVGNECVPVEIEAASLADIAQRSTVRYIPEGVAAGMFAQIQSAEASPATPHHAWSSSNNIPRPTMHGLYTDVAISAGTFIGEYRGEIASADAYRADPINQYAALGTTKPHVHILPPPMNIAIDARRYGTETRFARPSCHPNSVLRPIVLRAPTNDEAPAGEPKEDASSTAAQKPKEETEMLFGLFAVSDINRGHEITLGWEWDDLHIVHFLPELVKEPPRISRRAVSPAKDVVPEPITFPYAGTPVAAKMDAVTSAICSVTLCACLGPASSNSSSAAAAAATYINPTQLTQSNLRKQDCALAQMVRVAHGMELLQVIPSAKSHRKMRPPDFAPLVSRRRWWRPLPMPLTPSDSTKTEDRSSGRPALRANGLASDDDRDIEMAEDASGRTRSDEEIDDGQRSEASSLTEPLSESFDMAPPMVSEEAADASLSVASDEKPETVAEDDEDRPTILPLKKRIAGTRLKATYFDADFASDNSDEDADHVLSKSAAVARKPGGRMRTVSRSTRIAKDPRRRPLRSTPDLEDESDNERRTAKAARKIKQKRDAKLLGQIRKPKKDAQPSSPLSSLSSQASLSSLESDTESESGSGSGSGSGSEGDESSVESSDEDSDDSSDSSGSDSDSDSSSEESSSASVDPSSRRGEKRPAKKSSFQEKARKRAAKFRADIAALGDADSSSDDSAIPAGQRKKASKKGKGSDEKAKSVVAKEKEKMKEKEKSRLEKEKIRLEKKKAKKAEKAAKAAKAAKQERDKRKKVSQTTSEREAGEVQRKDKKAEKKSAPKDRKADESAAEDESLSPVRPRKTKPASRAIASSSESDVNEQAPVKVKKPVKSSATLREAAAHEPVSPTVAKVAAPVPPPAQTERPIEQEPAATKADPPVEKAAGTTATLPPPPTAVEPVAPQQSAPPKTGPPQAEAPRKKLSLADYKKRLAEKKVVEPVIMPAIPETPAPETGPAPVPASSTDIVEKSEEPAALPKEVPASPVAVVEVNEVTPAIVETPIDPPRTVASPVKSTAPSPPTASASSTATPMQFEHSDRRSARPGDRGWSRVSSPSRDEEPDIPMPPRQPSIESSQRPPHASRWADPAPEVPRISRPTMLTGANAAPADHVRDRDTYGSSTFGRVRPFTRPVPASPSEDRMDMDPPTFGRGRPFSRPVPPSPSEDRMDIDPPPRYGGAIPSADSIRRDSSPTRPEHGSRPSLGSAWQAVGSERPRFSSRAPEPSMGVGFRPATTVASSPESGRPELSIAGRAAASASSNRLSAGGSSSIPTGPAGLHVFNPPRGPRALMGSSIMAAPAITAPAPTNGGSAKDSTSASTAAPAPANPAPPSAMSLSTSTPLPPGPARLSGANALAPPATGNIASGSNKISGPQPSASTSGWTRISASSNPPAASASSSSTPAFISDRVTPSSTPASIRADLMNFEGVPKGPASMRGESSGSSSYDDYEYFGGRDRGRGGWRGPRVRKRGGGRGRGWGMRP</sequence>
<feature type="compositionally biased region" description="Low complexity" evidence="5">
    <location>
        <begin position="1256"/>
        <end position="1266"/>
    </location>
</feature>
<organism evidence="7 8">
    <name type="scientific">Tilletia controversa</name>
    <name type="common">dwarf bunt fungus</name>
    <dbReference type="NCBI Taxonomy" id="13291"/>
    <lineage>
        <taxon>Eukaryota</taxon>
        <taxon>Fungi</taxon>
        <taxon>Dikarya</taxon>
        <taxon>Basidiomycota</taxon>
        <taxon>Ustilaginomycotina</taxon>
        <taxon>Exobasidiomycetes</taxon>
        <taxon>Tilletiales</taxon>
        <taxon>Tilletiaceae</taxon>
        <taxon>Tilletia</taxon>
    </lineage>
</organism>
<reference evidence="7" key="1">
    <citation type="submission" date="2016-04" db="EMBL/GenBank/DDBJ databases">
        <authorList>
            <person name="Nguyen H.D."/>
            <person name="Samba Siva P."/>
            <person name="Cullis J."/>
            <person name="Levesque C.A."/>
            <person name="Hambleton S."/>
        </authorList>
    </citation>
    <scope>NUCLEOTIDE SEQUENCE</scope>
    <source>
        <strain evidence="7">DAOMC 236426</strain>
    </source>
</reference>
<evidence type="ECO:0000256" key="5">
    <source>
        <dbReference type="SAM" id="MobiDB-lite"/>
    </source>
</evidence>
<reference evidence="7" key="2">
    <citation type="journal article" date="2019" name="IMA Fungus">
        <title>Genome sequencing and comparison of five Tilletia species to identify candidate genes for the detection of regulated species infecting wheat.</title>
        <authorList>
            <person name="Nguyen H.D.T."/>
            <person name="Sultana T."/>
            <person name="Kesanakurti P."/>
            <person name="Hambleton S."/>
        </authorList>
    </citation>
    <scope>NUCLEOTIDE SEQUENCE</scope>
    <source>
        <strain evidence="7">DAOMC 236426</strain>
    </source>
</reference>
<feature type="compositionally biased region" description="Basic and acidic residues" evidence="5">
    <location>
        <begin position="798"/>
        <end position="813"/>
    </location>
</feature>
<evidence type="ECO:0000256" key="2">
    <source>
        <dbReference type="ARBA" id="ARBA00022771"/>
    </source>
</evidence>
<feature type="compositionally biased region" description="Acidic residues" evidence="5">
    <location>
        <begin position="786"/>
        <end position="796"/>
    </location>
</feature>
<feature type="region of interest" description="Disordered" evidence="5">
    <location>
        <begin position="900"/>
        <end position="1334"/>
    </location>
</feature>
<dbReference type="Gene3D" id="2.170.270.10">
    <property type="entry name" value="SET domain"/>
    <property type="match status" value="1"/>
</dbReference>
<feature type="region of interest" description="Disordered" evidence="5">
    <location>
        <begin position="1"/>
        <end position="32"/>
    </location>
</feature>
<evidence type="ECO:0000313" key="8">
    <source>
        <dbReference type="Proteomes" id="UP000077684"/>
    </source>
</evidence>
<dbReference type="InterPro" id="IPR001214">
    <property type="entry name" value="SET_dom"/>
</dbReference>
<dbReference type="Gene3D" id="3.30.40.10">
    <property type="entry name" value="Zinc/RING finger domain, C3HC4 (zinc finger)"/>
    <property type="match status" value="1"/>
</dbReference>
<feature type="compositionally biased region" description="Basic residues" evidence="5">
    <location>
        <begin position="947"/>
        <end position="957"/>
    </location>
</feature>
<keyword evidence="3" id="KW-0862">Zinc</keyword>
<evidence type="ECO:0000256" key="1">
    <source>
        <dbReference type="ARBA" id="ARBA00022723"/>
    </source>
</evidence>
<feature type="compositionally biased region" description="Low complexity" evidence="5">
    <location>
        <begin position="1040"/>
        <end position="1049"/>
    </location>
</feature>
<accession>A0A8X7T038</accession>
<feature type="compositionally biased region" description="Polar residues" evidence="5">
    <location>
        <begin position="1769"/>
        <end position="1792"/>
    </location>
</feature>
<dbReference type="GO" id="GO:0070210">
    <property type="term" value="C:Rpd3L-Expanded complex"/>
    <property type="evidence" value="ECO:0007669"/>
    <property type="project" value="TreeGrafter"/>
</dbReference>
<feature type="region of interest" description="Disordered" evidence="5">
    <location>
        <begin position="1408"/>
        <end position="1888"/>
    </location>
</feature>
<dbReference type="SMART" id="SM00317">
    <property type="entry name" value="SET"/>
    <property type="match status" value="1"/>
</dbReference>
<feature type="compositionally biased region" description="Low complexity" evidence="5">
    <location>
        <begin position="1431"/>
        <end position="1440"/>
    </location>
</feature>
<dbReference type="EMBL" id="LWDE02000063">
    <property type="protein sequence ID" value="KAE8254137.1"/>
    <property type="molecule type" value="Genomic_DNA"/>
</dbReference>
<keyword evidence="4" id="KW-0156">Chromatin regulator</keyword>
<feature type="compositionally biased region" description="Basic and acidic residues" evidence="5">
    <location>
        <begin position="1050"/>
        <end position="1067"/>
    </location>
</feature>
<feature type="compositionally biased region" description="Low complexity" evidence="5">
    <location>
        <begin position="1655"/>
        <end position="1678"/>
    </location>
</feature>
<dbReference type="PANTHER" id="PTHR46462">
    <property type="entry name" value="UPSET, ISOFORM A"/>
    <property type="match status" value="1"/>
</dbReference>
<dbReference type="GO" id="GO:0034967">
    <property type="term" value="C:Set3 complex"/>
    <property type="evidence" value="ECO:0007669"/>
    <property type="project" value="TreeGrafter"/>
</dbReference>
<dbReference type="SUPFAM" id="SSF82199">
    <property type="entry name" value="SET domain"/>
    <property type="match status" value="1"/>
</dbReference>
<feature type="compositionally biased region" description="Basic and acidic residues" evidence="5">
    <location>
        <begin position="1147"/>
        <end position="1162"/>
    </location>
</feature>
<dbReference type="GO" id="GO:0006325">
    <property type="term" value="P:chromatin organization"/>
    <property type="evidence" value="ECO:0007669"/>
    <property type="project" value="UniProtKB-KW"/>
</dbReference>
<feature type="compositionally biased region" description="Low complexity" evidence="5">
    <location>
        <begin position="209"/>
        <end position="222"/>
    </location>
</feature>
<dbReference type="InterPro" id="IPR046341">
    <property type="entry name" value="SET_dom_sf"/>
</dbReference>
<evidence type="ECO:0000259" key="6">
    <source>
        <dbReference type="SMART" id="SM00317"/>
    </source>
</evidence>
<feature type="compositionally biased region" description="Pro residues" evidence="5">
    <location>
        <begin position="1357"/>
        <end position="1369"/>
    </location>
</feature>
<feature type="region of interest" description="Disordered" evidence="5">
    <location>
        <begin position="566"/>
        <end position="587"/>
    </location>
</feature>
<feature type="compositionally biased region" description="Low complexity" evidence="5">
    <location>
        <begin position="1793"/>
        <end position="1810"/>
    </location>
</feature>
<dbReference type="PANTHER" id="PTHR46462:SF3">
    <property type="entry name" value="UPSET, ISOFORM A"/>
    <property type="match status" value="1"/>
</dbReference>
<feature type="compositionally biased region" description="Polar residues" evidence="5">
    <location>
        <begin position="814"/>
        <end position="823"/>
    </location>
</feature>
<feature type="compositionally biased region" description="Low complexity" evidence="5">
    <location>
        <begin position="1078"/>
        <end position="1093"/>
    </location>
</feature>
<feature type="region of interest" description="Disordered" evidence="5">
    <location>
        <begin position="756"/>
        <end position="861"/>
    </location>
</feature>
<evidence type="ECO:0000256" key="4">
    <source>
        <dbReference type="ARBA" id="ARBA00022853"/>
    </source>
</evidence>
<dbReference type="SUPFAM" id="SSF57903">
    <property type="entry name" value="FYVE/PHD zinc finger"/>
    <property type="match status" value="1"/>
</dbReference>
<dbReference type="CDD" id="cd15550">
    <property type="entry name" value="PHD_MLL5"/>
    <property type="match status" value="1"/>
</dbReference>
<protein>
    <recommendedName>
        <fullName evidence="6">SET domain-containing protein</fullName>
    </recommendedName>
</protein>
<dbReference type="Proteomes" id="UP000077684">
    <property type="component" value="Unassembled WGS sequence"/>
</dbReference>
<keyword evidence="8" id="KW-1185">Reference proteome</keyword>
<comment type="caution">
    <text evidence="7">The sequence shown here is derived from an EMBL/GenBank/DDBJ whole genome shotgun (WGS) entry which is preliminary data.</text>
</comment>
<feature type="region of interest" description="Disordered" evidence="5">
    <location>
        <begin position="57"/>
        <end position="99"/>
    </location>
</feature>
<feature type="region of interest" description="Disordered" evidence="5">
    <location>
        <begin position="268"/>
        <end position="322"/>
    </location>
</feature>
<feature type="region of interest" description="Disordered" evidence="5">
    <location>
        <begin position="1356"/>
        <end position="1388"/>
    </location>
</feature>
<dbReference type="GO" id="GO:0008270">
    <property type="term" value="F:zinc ion binding"/>
    <property type="evidence" value="ECO:0007669"/>
    <property type="project" value="UniProtKB-KW"/>
</dbReference>
<keyword evidence="2" id="KW-0863">Zinc-finger</keyword>
<feature type="compositionally biased region" description="Basic and acidic residues" evidence="5">
    <location>
        <begin position="1444"/>
        <end position="1458"/>
    </location>
</feature>
<gene>
    <name evidence="7" type="ORF">A4X06_0g1047</name>
</gene>
<dbReference type="InterPro" id="IPR011011">
    <property type="entry name" value="Znf_FYVE_PHD"/>
</dbReference>
<dbReference type="InterPro" id="IPR019786">
    <property type="entry name" value="Zinc_finger_PHD-type_CS"/>
</dbReference>
<proteinExistence type="predicted"/>
<feature type="compositionally biased region" description="Low complexity" evidence="5">
    <location>
        <begin position="973"/>
        <end position="991"/>
    </location>
</feature>
<feature type="compositionally biased region" description="Basic and acidic residues" evidence="5">
    <location>
        <begin position="1593"/>
        <end position="1607"/>
    </location>
</feature>
<feature type="compositionally biased region" description="Low complexity" evidence="5">
    <location>
        <begin position="1704"/>
        <end position="1731"/>
    </location>
</feature>
<name>A0A8X7T038_9BASI</name>
<feature type="compositionally biased region" description="Basic and acidic residues" evidence="5">
    <location>
        <begin position="1172"/>
        <end position="1199"/>
    </location>
</feature>
<dbReference type="Pfam" id="PF20826">
    <property type="entry name" value="PHD_5"/>
    <property type="match status" value="1"/>
</dbReference>
<feature type="compositionally biased region" description="Acidic residues" evidence="5">
    <location>
        <begin position="1009"/>
        <end position="1026"/>
    </location>
</feature>
<feature type="compositionally biased region" description="Pro residues" evidence="5">
    <location>
        <begin position="292"/>
        <end position="310"/>
    </location>
</feature>
<keyword evidence="1" id="KW-0479">Metal-binding</keyword>
<feature type="compositionally biased region" description="Basic and acidic residues" evidence="5">
    <location>
        <begin position="1107"/>
        <end position="1138"/>
    </location>
</feature>
<feature type="region of interest" description="Disordered" evidence="5">
    <location>
        <begin position="191"/>
        <end position="224"/>
    </location>
</feature>
<evidence type="ECO:0000256" key="3">
    <source>
        <dbReference type="ARBA" id="ARBA00022833"/>
    </source>
</evidence>
<evidence type="ECO:0000313" key="7">
    <source>
        <dbReference type="EMBL" id="KAE8254137.1"/>
    </source>
</evidence>
<dbReference type="InterPro" id="IPR013083">
    <property type="entry name" value="Znf_RING/FYVE/PHD"/>
</dbReference>
<dbReference type="GO" id="GO:0006355">
    <property type="term" value="P:regulation of DNA-templated transcription"/>
    <property type="evidence" value="ECO:0007669"/>
    <property type="project" value="TreeGrafter"/>
</dbReference>
<dbReference type="Pfam" id="PF00856">
    <property type="entry name" value="SET"/>
    <property type="match status" value="1"/>
</dbReference>